<feature type="coiled-coil region" evidence="1">
    <location>
        <begin position="660"/>
        <end position="694"/>
    </location>
</feature>
<name>A0A1A9WRA7_9MUSC</name>
<reference evidence="4" key="1">
    <citation type="submission" date="2014-03" db="EMBL/GenBank/DDBJ databases">
        <authorList>
            <person name="Aksoy S."/>
            <person name="Warren W."/>
            <person name="Wilson R.K."/>
        </authorList>
    </citation>
    <scope>NUCLEOTIDE SEQUENCE [LARGE SCALE GENOMIC DNA]</scope>
    <source>
        <strain evidence="4">IAEA</strain>
    </source>
</reference>
<evidence type="ECO:0000313" key="3">
    <source>
        <dbReference type="EnsemblMetazoa" id="GBRI029287-PA"/>
    </source>
</evidence>
<dbReference type="VEuPathDB" id="VectorBase:GBRI029287"/>
<keyword evidence="4" id="KW-1185">Reference proteome</keyword>
<feature type="region of interest" description="Disordered" evidence="2">
    <location>
        <begin position="794"/>
        <end position="830"/>
    </location>
</feature>
<protein>
    <submittedName>
        <fullName evidence="3">Uncharacterized protein</fullName>
    </submittedName>
</protein>
<feature type="region of interest" description="Disordered" evidence="2">
    <location>
        <begin position="1231"/>
        <end position="1261"/>
    </location>
</feature>
<accession>A0A1A9WRA7</accession>
<feature type="region of interest" description="Disordered" evidence="2">
    <location>
        <begin position="902"/>
        <end position="923"/>
    </location>
</feature>
<dbReference type="STRING" id="37001.A0A1A9WRA7"/>
<evidence type="ECO:0000256" key="2">
    <source>
        <dbReference type="SAM" id="MobiDB-lite"/>
    </source>
</evidence>
<feature type="region of interest" description="Disordered" evidence="2">
    <location>
        <begin position="717"/>
        <end position="755"/>
    </location>
</feature>
<evidence type="ECO:0000256" key="1">
    <source>
        <dbReference type="SAM" id="Coils"/>
    </source>
</evidence>
<keyword evidence="1" id="KW-0175">Coiled coil</keyword>
<feature type="compositionally biased region" description="Acidic residues" evidence="2">
    <location>
        <begin position="717"/>
        <end position="741"/>
    </location>
</feature>
<dbReference type="EnsemblMetazoa" id="GBRI029287-RA">
    <property type="protein sequence ID" value="GBRI029287-PA"/>
    <property type="gene ID" value="GBRI029287"/>
</dbReference>
<dbReference type="Proteomes" id="UP000091820">
    <property type="component" value="Unassembled WGS sequence"/>
</dbReference>
<feature type="compositionally biased region" description="Basic and acidic residues" evidence="2">
    <location>
        <begin position="742"/>
        <end position="755"/>
    </location>
</feature>
<reference evidence="3" key="2">
    <citation type="submission" date="2020-05" db="UniProtKB">
        <authorList>
            <consortium name="EnsemblMetazoa"/>
        </authorList>
    </citation>
    <scope>IDENTIFICATION</scope>
    <source>
        <strain evidence="3">IAEA</strain>
    </source>
</reference>
<sequence>MEAILPFNTIDRERFLKCAQAIGFDKMAAFKLIYIMQESDLDIFPLMGEERINILLYVWELCYDYGHKEDGRKWENLRVVMRMVVPYSLNIWFSEEWKCCRESFRKALLHCLVRARGLLKKYFKSIKWDEWLQLGLTPYNVNYLKDLNVYMNKIQEASKMNSLETTEDPANKQDINYFEQEQLLLVLLRLIKLFDTKSMDVVKTLSMRVIAAWNASFKDNRTAINREDKRCLIFMCHIYLMAVYESDGVRGYFIDNMINNIRFYYQGFKTQVCKSQHIMENIEYTPARFIALTCVNLSVEMREFFESFICHSYDTHLVTLFGVTSQAYKSYLLGNMLMELNLMNEENFSANFQLYKSYMNLYVVERENSERFLLEELRKKEAQHYAHNVIQTIRHMTDFKSKICKGNRMSNIGSYENADDTEESIADDRYERGRNADSEKSDRKLDTVFQNIPNSENVLYYVYELLALRSYKGWHFAKIIILLKIIGHELNAIETWRYHPGLTTNFMLNLEIKLSRHYEDLAKVFEEHPFLEQEFWLTAFYLNPTNRLHDHVIRCGMRFNKRRFEEHQKTPVPSGNEKIPVLNAKYGLLSSTIDVKEIADVTNNEALACDYRPLFQSLHSLRLPDSVVKDILTVIFLPRNKNFAWALHWVELRKRCKLILKNSLEKRRFIELNMAEANDRLKFLHVDYEKYKNRPQLDYGTIEEGYENHMYSGEYVENESDNADDEEDEEEEGEDFEDDEDNYKTPGRELQRQKSIIEEDILQNDAEFQAFGKRRTRARTAAAVANAILSNVKKSRCSETSTTSEQKSPEPRAFSPLGNHDLEKNDSSCTVTPKRDLNDWLKERPKYINSTQGFEPLADVWNVKNRELKTIDRSSISFLGSLDVSKCFKQLKTEQEIIKREQEEEERIKNENESQLEDHHHTETVSESIIEDIETAQGNAEVNMKNAEDEVSIKKGMISDEEIDQVTDVVQNNFPEVTNKDYENDKNGADQNDNELCDFGKTYSSVVKTNSQDFQYTIPIPKAQKSAEQSIVTSIKRKNSTDIQNEMRLITISECTSTTDEISMKSCNQDVEIITKSTFKQLQLQPVENLENPQERSLNTVNNFENLAELNSDKDEFAPQVASADSTVEMGTYDSDTLGGSVMMVHNESLCYHKAKDTQDFVKTRRFLEFQNACFKKQLKVRLRKLNVNDLSNLRQPRVLLKRVSVDSQTELITIPKKRRRIQKIICFDSDESSGSNSPSTNPKLYHKRRRLQSDSSDYSLSDEYKPYRRKAQKRFNRDRFSNIVSTDTSLTPSQTACRHANLVVTPRSASGLKLRISNVEQTTLSRTEPTVIDIIQLSSSSSDVDGHRPTSPISEFICPDPLYEEEIII</sequence>
<proteinExistence type="predicted"/>
<feature type="compositionally biased region" description="Basic and acidic residues" evidence="2">
    <location>
        <begin position="426"/>
        <end position="438"/>
    </location>
</feature>
<organism evidence="3 4">
    <name type="scientific">Glossina brevipalpis</name>
    <dbReference type="NCBI Taxonomy" id="37001"/>
    <lineage>
        <taxon>Eukaryota</taxon>
        <taxon>Metazoa</taxon>
        <taxon>Ecdysozoa</taxon>
        <taxon>Arthropoda</taxon>
        <taxon>Hexapoda</taxon>
        <taxon>Insecta</taxon>
        <taxon>Pterygota</taxon>
        <taxon>Neoptera</taxon>
        <taxon>Endopterygota</taxon>
        <taxon>Diptera</taxon>
        <taxon>Brachycera</taxon>
        <taxon>Muscomorpha</taxon>
        <taxon>Hippoboscoidea</taxon>
        <taxon>Glossinidae</taxon>
        <taxon>Glossina</taxon>
    </lineage>
</organism>
<evidence type="ECO:0000313" key="4">
    <source>
        <dbReference type="Proteomes" id="UP000091820"/>
    </source>
</evidence>
<feature type="region of interest" description="Disordered" evidence="2">
    <location>
        <begin position="419"/>
        <end position="438"/>
    </location>
</feature>